<feature type="region of interest" description="Disordered" evidence="1">
    <location>
        <begin position="155"/>
        <end position="179"/>
    </location>
</feature>
<dbReference type="InterPro" id="IPR013568">
    <property type="entry name" value="SEFIR_dom"/>
</dbReference>
<dbReference type="Proteomes" id="UP000549616">
    <property type="component" value="Unassembled WGS sequence"/>
</dbReference>
<comment type="caution">
    <text evidence="3">The sequence shown here is derived from an EMBL/GenBank/DDBJ whole genome shotgun (WGS) entry which is preliminary data.</text>
</comment>
<gene>
    <name evidence="3" type="ORF">HNR02_006641</name>
</gene>
<dbReference type="EMBL" id="JACCFK010000002">
    <property type="protein sequence ID" value="NYI93266.1"/>
    <property type="molecule type" value="Genomic_DNA"/>
</dbReference>
<dbReference type="SUPFAM" id="SSF52200">
    <property type="entry name" value="Toll/Interleukin receptor TIR domain"/>
    <property type="match status" value="1"/>
</dbReference>
<keyword evidence="4" id="KW-1185">Reference proteome</keyword>
<feature type="domain" description="SEFIR" evidence="2">
    <location>
        <begin position="1"/>
        <end position="141"/>
    </location>
</feature>
<evidence type="ECO:0000313" key="4">
    <source>
        <dbReference type="Proteomes" id="UP000549616"/>
    </source>
</evidence>
<evidence type="ECO:0000259" key="2">
    <source>
        <dbReference type="PROSITE" id="PS51534"/>
    </source>
</evidence>
<protein>
    <recommendedName>
        <fullName evidence="2">SEFIR domain-containing protein</fullName>
    </recommendedName>
</protein>
<dbReference type="PROSITE" id="PS51534">
    <property type="entry name" value="SEFIR"/>
    <property type="match status" value="1"/>
</dbReference>
<proteinExistence type="predicted"/>
<organism evidence="3 4">
    <name type="scientific">Amycolatopsis endophytica</name>
    <dbReference type="NCBI Taxonomy" id="860233"/>
    <lineage>
        <taxon>Bacteria</taxon>
        <taxon>Bacillati</taxon>
        <taxon>Actinomycetota</taxon>
        <taxon>Actinomycetes</taxon>
        <taxon>Pseudonocardiales</taxon>
        <taxon>Pseudonocardiaceae</taxon>
        <taxon>Amycolatopsis</taxon>
    </lineage>
</organism>
<feature type="compositionally biased region" description="Low complexity" evidence="1">
    <location>
        <begin position="165"/>
        <end position="177"/>
    </location>
</feature>
<name>A0A853BFI6_9PSEU</name>
<dbReference type="Gene3D" id="3.40.50.10140">
    <property type="entry name" value="Toll/interleukin-1 receptor homology (TIR) domain"/>
    <property type="match status" value="1"/>
</dbReference>
<sequence>MTVFISYTHDDEEHKTAVRRFAECLRAHGIDADIDSWATTERRDWQPWMTRLVLEAEFVIVVASPVYREMGDGLGPADRNHGVQAEAALLRDLLQSDRPTWTRKILPVLLPGHGVDEIPYFLQPYAVNRYEVTSFTAEGMESLLRVITAQPEHVRPPLGPRTVLPPKSGPGAAPSAPRWRPLREPVPVHWLADLMRDRHRPQSAVVELHLVPAAGQGLLGIRQLQRLAGELPGAGRSRQLFSHAQGLHAGSSGQLAWAFSRESRHGEAGLAVRRDGQRSCWFGLPPASIGAVLDEKHLTGQIAARLRLLLELGVDLPEELAPAVGLDNAGMVHLGRVDEPPRTAVTLHWHDRVRAEPEEALTAADLRSFTQDIADELAGRLAEPLRT</sequence>
<accession>A0A853BFI6</accession>
<dbReference type="InterPro" id="IPR035897">
    <property type="entry name" value="Toll_tir_struct_dom_sf"/>
</dbReference>
<dbReference type="AlphaFoldDB" id="A0A853BFI6"/>
<dbReference type="RefSeq" id="WP_179777461.1">
    <property type="nucleotide sequence ID" value="NZ_JACCFK010000002.1"/>
</dbReference>
<dbReference type="GO" id="GO:0007165">
    <property type="term" value="P:signal transduction"/>
    <property type="evidence" value="ECO:0007669"/>
    <property type="project" value="InterPro"/>
</dbReference>
<dbReference type="Pfam" id="PF13676">
    <property type="entry name" value="TIR_2"/>
    <property type="match status" value="1"/>
</dbReference>
<dbReference type="InterPro" id="IPR000157">
    <property type="entry name" value="TIR_dom"/>
</dbReference>
<evidence type="ECO:0000256" key="1">
    <source>
        <dbReference type="SAM" id="MobiDB-lite"/>
    </source>
</evidence>
<reference evidence="3 4" key="1">
    <citation type="submission" date="2020-07" db="EMBL/GenBank/DDBJ databases">
        <title>Sequencing the genomes of 1000 actinobacteria strains.</title>
        <authorList>
            <person name="Klenk H.-P."/>
        </authorList>
    </citation>
    <scope>NUCLEOTIDE SEQUENCE [LARGE SCALE GENOMIC DNA]</scope>
    <source>
        <strain evidence="3 4">DSM 104006</strain>
    </source>
</reference>
<evidence type="ECO:0000313" key="3">
    <source>
        <dbReference type="EMBL" id="NYI93266.1"/>
    </source>
</evidence>